<sequence length="53" mass="6585">TPPSPSFFRPDLIQNRRKWTDKTQSWDIQGKRQRSTEEEGDREERRKQLREKR</sequence>
<accession>A0AAD1RP63</accession>
<feature type="non-terminal residue" evidence="2">
    <location>
        <position position="1"/>
    </location>
</feature>
<dbReference type="EMBL" id="OW240914">
    <property type="protein sequence ID" value="CAH2275515.1"/>
    <property type="molecule type" value="Genomic_DNA"/>
</dbReference>
<protein>
    <submittedName>
        <fullName evidence="2">Uncharacterized protein</fullName>
    </submittedName>
</protein>
<dbReference type="AlphaFoldDB" id="A0AAD1RP63"/>
<gene>
    <name evidence="2" type="ORF">PECUL_23A032285</name>
</gene>
<feature type="non-terminal residue" evidence="2">
    <location>
        <position position="53"/>
    </location>
</feature>
<feature type="compositionally biased region" description="Basic and acidic residues" evidence="1">
    <location>
        <begin position="34"/>
        <end position="46"/>
    </location>
</feature>
<evidence type="ECO:0000313" key="2">
    <source>
        <dbReference type="EMBL" id="CAH2275515.1"/>
    </source>
</evidence>
<organism evidence="2 3">
    <name type="scientific">Pelobates cultripes</name>
    <name type="common">Western spadefoot toad</name>
    <dbReference type="NCBI Taxonomy" id="61616"/>
    <lineage>
        <taxon>Eukaryota</taxon>
        <taxon>Metazoa</taxon>
        <taxon>Chordata</taxon>
        <taxon>Craniata</taxon>
        <taxon>Vertebrata</taxon>
        <taxon>Euteleostomi</taxon>
        <taxon>Amphibia</taxon>
        <taxon>Batrachia</taxon>
        <taxon>Anura</taxon>
        <taxon>Pelobatoidea</taxon>
        <taxon>Pelobatidae</taxon>
        <taxon>Pelobates</taxon>
    </lineage>
</organism>
<evidence type="ECO:0000256" key="1">
    <source>
        <dbReference type="SAM" id="MobiDB-lite"/>
    </source>
</evidence>
<proteinExistence type="predicted"/>
<reference evidence="2" key="1">
    <citation type="submission" date="2022-03" db="EMBL/GenBank/DDBJ databases">
        <authorList>
            <person name="Alioto T."/>
            <person name="Alioto T."/>
            <person name="Gomez Garrido J."/>
        </authorList>
    </citation>
    <scope>NUCLEOTIDE SEQUENCE</scope>
</reference>
<keyword evidence="3" id="KW-1185">Reference proteome</keyword>
<dbReference type="Proteomes" id="UP001295444">
    <property type="component" value="Chromosome 03"/>
</dbReference>
<evidence type="ECO:0000313" key="3">
    <source>
        <dbReference type="Proteomes" id="UP001295444"/>
    </source>
</evidence>
<feature type="region of interest" description="Disordered" evidence="1">
    <location>
        <begin position="1"/>
        <end position="53"/>
    </location>
</feature>
<name>A0AAD1RP63_PELCU</name>